<organism evidence="2 3">
    <name type="scientific">Streptomyces daqingensis</name>
    <dbReference type="NCBI Taxonomy" id="1472640"/>
    <lineage>
        <taxon>Bacteria</taxon>
        <taxon>Bacillati</taxon>
        <taxon>Actinomycetota</taxon>
        <taxon>Actinomycetes</taxon>
        <taxon>Kitasatosporales</taxon>
        <taxon>Streptomycetaceae</taxon>
        <taxon>Streptomyces</taxon>
    </lineage>
</organism>
<dbReference type="Gene3D" id="3.30.565.10">
    <property type="entry name" value="Histidine kinase-like ATPase, C-terminal domain"/>
    <property type="match status" value="1"/>
</dbReference>
<evidence type="ECO:0000313" key="3">
    <source>
        <dbReference type="Proteomes" id="UP000631535"/>
    </source>
</evidence>
<reference evidence="3" key="1">
    <citation type="journal article" date="2019" name="Int. J. Syst. Evol. Microbiol.">
        <title>The Global Catalogue of Microorganisms (GCM) 10K type strain sequencing project: providing services to taxonomists for standard genome sequencing and annotation.</title>
        <authorList>
            <consortium name="The Broad Institute Genomics Platform"/>
            <consortium name="The Broad Institute Genome Sequencing Center for Infectious Disease"/>
            <person name="Wu L."/>
            <person name="Ma J."/>
        </authorList>
    </citation>
    <scope>NUCLEOTIDE SEQUENCE [LARGE SCALE GENOMIC DNA]</scope>
    <source>
        <strain evidence="3">CGMCC 4.7178</strain>
    </source>
</reference>
<dbReference type="EMBL" id="BMMP01000007">
    <property type="protein sequence ID" value="GGO48695.1"/>
    <property type="molecule type" value="Genomic_DNA"/>
</dbReference>
<keyword evidence="3" id="KW-1185">Reference proteome</keyword>
<accession>A0ABQ2M8X6</accession>
<comment type="caution">
    <text evidence="2">The sequence shown here is derived from an EMBL/GenBank/DDBJ whole genome shotgun (WGS) entry which is preliminary data.</text>
</comment>
<feature type="compositionally biased region" description="Basic and acidic residues" evidence="1">
    <location>
        <begin position="23"/>
        <end position="33"/>
    </location>
</feature>
<evidence type="ECO:0000313" key="2">
    <source>
        <dbReference type="EMBL" id="GGO48695.1"/>
    </source>
</evidence>
<sequence length="77" mass="7914">MELDHAREGLGVTVVNGPATEPATERTPRETGEGHALTGMRERVAMLGGRLALRPAGEGGFEVAAFLPACGTEEPGG</sequence>
<feature type="region of interest" description="Disordered" evidence="1">
    <location>
        <begin position="1"/>
        <end position="37"/>
    </location>
</feature>
<protein>
    <recommendedName>
        <fullName evidence="4">Sensor histidine kinase</fullName>
    </recommendedName>
</protein>
<dbReference type="Proteomes" id="UP000631535">
    <property type="component" value="Unassembled WGS sequence"/>
</dbReference>
<evidence type="ECO:0008006" key="4">
    <source>
        <dbReference type="Google" id="ProtNLM"/>
    </source>
</evidence>
<gene>
    <name evidence="2" type="ORF">GCM10012287_24280</name>
</gene>
<dbReference type="InterPro" id="IPR036890">
    <property type="entry name" value="HATPase_C_sf"/>
</dbReference>
<proteinExistence type="predicted"/>
<evidence type="ECO:0000256" key="1">
    <source>
        <dbReference type="SAM" id="MobiDB-lite"/>
    </source>
</evidence>
<name>A0ABQ2M8X6_9ACTN</name>